<dbReference type="EMBL" id="CAADRA010005552">
    <property type="protein sequence ID" value="VFT91053.1"/>
    <property type="molecule type" value="Genomic_DNA"/>
</dbReference>
<evidence type="ECO:0000256" key="1">
    <source>
        <dbReference type="SAM" id="Coils"/>
    </source>
</evidence>
<name>A0A485L0P9_9STRA</name>
<dbReference type="AlphaFoldDB" id="A0A485L0P9"/>
<gene>
    <name evidence="3" type="primary">Aste57867_14228</name>
    <name evidence="2" type="ORF">As57867_014177</name>
    <name evidence="3" type="ORF">ASTE57867_14228</name>
</gene>
<feature type="coiled-coil region" evidence="1">
    <location>
        <begin position="43"/>
        <end position="101"/>
    </location>
</feature>
<proteinExistence type="predicted"/>
<protein>
    <submittedName>
        <fullName evidence="3">Aste57867_14228 protein</fullName>
    </submittedName>
</protein>
<reference evidence="2" key="2">
    <citation type="submission" date="2019-06" db="EMBL/GenBank/DDBJ databases">
        <title>Genomics analysis of Aphanomyces spp. identifies a new class of oomycete effector associated with host adaptation.</title>
        <authorList>
            <person name="Gaulin E."/>
        </authorList>
    </citation>
    <scope>NUCLEOTIDE SEQUENCE</scope>
    <source>
        <strain evidence="2">CBS 578.67</strain>
    </source>
</reference>
<dbReference type="OrthoDB" id="67753at2759"/>
<accession>A0A485L0P9</accession>
<dbReference type="EMBL" id="VJMH01005531">
    <property type="protein sequence ID" value="KAF0694922.1"/>
    <property type="molecule type" value="Genomic_DNA"/>
</dbReference>
<reference evidence="3 4" key="1">
    <citation type="submission" date="2019-03" db="EMBL/GenBank/DDBJ databases">
        <authorList>
            <person name="Gaulin E."/>
            <person name="Dumas B."/>
        </authorList>
    </citation>
    <scope>NUCLEOTIDE SEQUENCE [LARGE SCALE GENOMIC DNA]</scope>
    <source>
        <strain evidence="3">CBS 568.67</strain>
    </source>
</reference>
<sequence length="378" mass="43999">MADPALADVMDADALKKMELKLKKREYIRNMMRIYRQQDREGLMYLRNRVKELEGELTTLSHKQKPPPTAESHMLSWKEIAVALREERHRSEMEHEQLKLEVAEKHALLEEMKQWTVSRRSILPSLNANTRTWRNSSLFAQPRSRALGKAWITEQMYHNADRMFHDHGFPALDREFETVDIHFTDGGVFDLVHRRQGLVTVPPKALMALYRQHLCDIITVDWFQPVVQDTLAEETTQTSLHQLNIDGARQEYVNVLAGEFHDATASLFVAQQITDDESVQHNRLQRNRMIWMQLVPTTTPGQLVLRFLYVKSQLFTHGSGYVPLQKEADVWGIDLDARPPQVSPEMHFRRRGLDIVYGGLLRMAHARLANYFNQLVLD</sequence>
<evidence type="ECO:0000313" key="2">
    <source>
        <dbReference type="EMBL" id="KAF0694922.1"/>
    </source>
</evidence>
<keyword evidence="4" id="KW-1185">Reference proteome</keyword>
<organism evidence="3 4">
    <name type="scientific">Aphanomyces stellatus</name>
    <dbReference type="NCBI Taxonomy" id="120398"/>
    <lineage>
        <taxon>Eukaryota</taxon>
        <taxon>Sar</taxon>
        <taxon>Stramenopiles</taxon>
        <taxon>Oomycota</taxon>
        <taxon>Saprolegniomycetes</taxon>
        <taxon>Saprolegniales</taxon>
        <taxon>Verrucalvaceae</taxon>
        <taxon>Aphanomyces</taxon>
    </lineage>
</organism>
<keyword evidence="1" id="KW-0175">Coiled coil</keyword>
<dbReference type="Proteomes" id="UP000332933">
    <property type="component" value="Unassembled WGS sequence"/>
</dbReference>
<evidence type="ECO:0000313" key="3">
    <source>
        <dbReference type="EMBL" id="VFT91053.1"/>
    </source>
</evidence>
<evidence type="ECO:0000313" key="4">
    <source>
        <dbReference type="Proteomes" id="UP000332933"/>
    </source>
</evidence>